<dbReference type="OrthoDB" id="5595695at2759"/>
<dbReference type="InterPro" id="IPR006680">
    <property type="entry name" value="Amidohydro-rel"/>
</dbReference>
<dbReference type="HOGENOM" id="CLU_023620_6_1_1"/>
<evidence type="ECO:0000313" key="3">
    <source>
        <dbReference type="EMBL" id="KIK63645.1"/>
    </source>
</evidence>
<dbReference type="PANTHER" id="PTHR43135">
    <property type="entry name" value="ALPHA-D-RIBOSE 1-METHYLPHOSPHONATE 5-TRIPHOSPHATE DIPHOSPHATASE"/>
    <property type="match status" value="1"/>
</dbReference>
<name>A0A0D0BI05_9AGAR</name>
<gene>
    <name evidence="3" type="ORF">GYMLUDRAFT_57319</name>
</gene>
<dbReference type="Proteomes" id="UP000053593">
    <property type="component" value="Unassembled WGS sequence"/>
</dbReference>
<dbReference type="SUPFAM" id="SSF51338">
    <property type="entry name" value="Composite domain of metallo-dependent hydrolases"/>
    <property type="match status" value="1"/>
</dbReference>
<feature type="signal peptide" evidence="1">
    <location>
        <begin position="1"/>
        <end position="18"/>
    </location>
</feature>
<dbReference type="Gene3D" id="2.30.40.10">
    <property type="entry name" value="Urease, subunit C, domain 1"/>
    <property type="match status" value="1"/>
</dbReference>
<proteinExistence type="predicted"/>
<reference evidence="3 4" key="1">
    <citation type="submission" date="2014-04" db="EMBL/GenBank/DDBJ databases">
        <title>Evolutionary Origins and Diversification of the Mycorrhizal Mutualists.</title>
        <authorList>
            <consortium name="DOE Joint Genome Institute"/>
            <consortium name="Mycorrhizal Genomics Consortium"/>
            <person name="Kohler A."/>
            <person name="Kuo A."/>
            <person name="Nagy L.G."/>
            <person name="Floudas D."/>
            <person name="Copeland A."/>
            <person name="Barry K.W."/>
            <person name="Cichocki N."/>
            <person name="Veneault-Fourrey C."/>
            <person name="LaButti K."/>
            <person name="Lindquist E.A."/>
            <person name="Lipzen A."/>
            <person name="Lundell T."/>
            <person name="Morin E."/>
            <person name="Murat C."/>
            <person name="Riley R."/>
            <person name="Ohm R."/>
            <person name="Sun H."/>
            <person name="Tunlid A."/>
            <person name="Henrissat B."/>
            <person name="Grigoriev I.V."/>
            <person name="Hibbett D.S."/>
            <person name="Martin F."/>
        </authorList>
    </citation>
    <scope>NUCLEOTIDE SEQUENCE [LARGE SCALE GENOMIC DNA]</scope>
    <source>
        <strain evidence="3 4">FD-317 M1</strain>
    </source>
</reference>
<evidence type="ECO:0000256" key="1">
    <source>
        <dbReference type="SAM" id="SignalP"/>
    </source>
</evidence>
<feature type="chain" id="PRO_5002207346" description="Amidohydrolase-related domain-containing protein" evidence="1">
    <location>
        <begin position="19"/>
        <end position="417"/>
    </location>
</feature>
<evidence type="ECO:0000259" key="2">
    <source>
        <dbReference type="Pfam" id="PF01979"/>
    </source>
</evidence>
<dbReference type="InterPro" id="IPR051781">
    <property type="entry name" value="Metallo-dep_Hydrolase"/>
</dbReference>
<dbReference type="InterPro" id="IPR032466">
    <property type="entry name" value="Metal_Hydrolase"/>
</dbReference>
<dbReference type="PANTHER" id="PTHR43135:SF3">
    <property type="entry name" value="ALPHA-D-RIBOSE 1-METHYLPHOSPHONATE 5-TRIPHOSPHATE DIPHOSPHATASE"/>
    <property type="match status" value="1"/>
</dbReference>
<accession>A0A0D0BI05</accession>
<dbReference type="Gene3D" id="1.20.58.520">
    <property type="entry name" value="Amidohydrolase"/>
    <property type="match status" value="1"/>
</dbReference>
<protein>
    <recommendedName>
        <fullName evidence="2">Amidohydrolase-related domain-containing protein</fullName>
    </recommendedName>
</protein>
<keyword evidence="1" id="KW-0732">Signal</keyword>
<feature type="domain" description="Amidohydrolase-related" evidence="2">
    <location>
        <begin position="84"/>
        <end position="399"/>
    </location>
</feature>
<dbReference type="Pfam" id="PF01979">
    <property type="entry name" value="Amidohydro_1"/>
    <property type="match status" value="1"/>
</dbReference>
<dbReference type="InterPro" id="IPR011059">
    <property type="entry name" value="Metal-dep_hydrolase_composite"/>
</dbReference>
<dbReference type="EMBL" id="KN834763">
    <property type="protein sequence ID" value="KIK63645.1"/>
    <property type="molecule type" value="Genomic_DNA"/>
</dbReference>
<dbReference type="Gene3D" id="3.30.110.90">
    <property type="entry name" value="Amidohydrolase"/>
    <property type="match status" value="1"/>
</dbReference>
<organism evidence="3 4">
    <name type="scientific">Collybiopsis luxurians FD-317 M1</name>
    <dbReference type="NCBI Taxonomy" id="944289"/>
    <lineage>
        <taxon>Eukaryota</taxon>
        <taxon>Fungi</taxon>
        <taxon>Dikarya</taxon>
        <taxon>Basidiomycota</taxon>
        <taxon>Agaricomycotina</taxon>
        <taxon>Agaricomycetes</taxon>
        <taxon>Agaricomycetidae</taxon>
        <taxon>Agaricales</taxon>
        <taxon>Marasmiineae</taxon>
        <taxon>Omphalotaceae</taxon>
        <taxon>Collybiopsis</taxon>
        <taxon>Collybiopsis luxurians</taxon>
    </lineage>
</organism>
<dbReference type="GO" id="GO:0016810">
    <property type="term" value="F:hydrolase activity, acting on carbon-nitrogen (but not peptide) bonds"/>
    <property type="evidence" value="ECO:0007669"/>
    <property type="project" value="InterPro"/>
</dbReference>
<dbReference type="SUPFAM" id="SSF51556">
    <property type="entry name" value="Metallo-dependent hydrolases"/>
    <property type="match status" value="1"/>
</dbReference>
<keyword evidence="4" id="KW-1185">Reference proteome</keyword>
<sequence>MRAYSTLLFLGFAALSEACGNFGEQSQTSCLNRSIPKRTKTAITNVGVFDGSTILPAQTVIFDGESITSDPSNIETFVDGTGKFLIPGLMDSHVHPGACDDLSALASFGVTTAFLMSCENYTQCDMLMDQEGLTDIIRAGHPAVGPNSRHAQLGNLTSDQLLFPDANLTATVDYVFGNGSDFFKITAELNGPTQEQQNELVLQVHALGKQTMTHASTLEAYTQAIASGTDGIQHVFNDGLLNTSLISEIKSSTYMFITPTMEVFRIAYAHPELLFTLQGNSTANTTFASRVQPNVKSLYEAGIPLLAGTDAVGDAFANITGASLPYGLTLHCELENFVEIGMTPSEALRAATVEPAYWHRLRDRGVIRPGLKADLVLLNSNPLQNISNARDIARVWVNGIEYSDVAAGSEVNCASLL</sequence>
<evidence type="ECO:0000313" key="4">
    <source>
        <dbReference type="Proteomes" id="UP000053593"/>
    </source>
</evidence>
<dbReference type="AlphaFoldDB" id="A0A0D0BI05"/>
<dbReference type="Gene3D" id="3.40.50.10910">
    <property type="entry name" value="Amidohydrolase"/>
    <property type="match status" value="1"/>
</dbReference>